<proteinExistence type="predicted"/>
<dbReference type="Proteomes" id="UP000177010">
    <property type="component" value="Unassembled WGS sequence"/>
</dbReference>
<reference evidence="1 2" key="1">
    <citation type="submission" date="2016-09" db="EMBL/GenBank/DDBJ databases">
        <title>Genome Sequence of Lactobacillus sunkii Strain CG01.</title>
        <authorList>
            <person name="Poehlein A."/>
            <person name="Gabris C."/>
            <person name="Bengelsdorf F.R."/>
            <person name="Duerre P."/>
            <person name="Daniel R."/>
        </authorList>
    </citation>
    <scope>NUCLEOTIDE SEQUENCE [LARGE SCALE GENOMIC DNA]</scope>
    <source>
        <strain evidence="1 2">CG_D</strain>
    </source>
</reference>
<organism evidence="1 2">
    <name type="scientific">Lentilactobacillus sunkii</name>
    <dbReference type="NCBI Taxonomy" id="481719"/>
    <lineage>
        <taxon>Bacteria</taxon>
        <taxon>Bacillati</taxon>
        <taxon>Bacillota</taxon>
        <taxon>Bacilli</taxon>
        <taxon>Lactobacillales</taxon>
        <taxon>Lactobacillaceae</taxon>
        <taxon>Lentilactobacillus</taxon>
    </lineage>
</organism>
<evidence type="ECO:0000313" key="2">
    <source>
        <dbReference type="Proteomes" id="UP000177010"/>
    </source>
</evidence>
<gene>
    <name evidence="1" type="ORF">LASUN_09440</name>
</gene>
<sequence>MAEDNSAWKEALKSESEFRDYITNYFKEHEELTGSYDIPSYYEHYTVRLDSHKGIIITLVTGVQATGGESNLPLPFKQKEVISIEDFRKLILHKKFADQSQSLADVFQTVAGIPSTNNDSKDDSKK</sequence>
<evidence type="ECO:0000313" key="1">
    <source>
        <dbReference type="EMBL" id="OFA11335.1"/>
    </source>
</evidence>
<dbReference type="STRING" id="481719.LASUN_09440"/>
<protein>
    <submittedName>
        <fullName evidence="1">Uncharacterized protein</fullName>
    </submittedName>
</protein>
<dbReference type="EMBL" id="MIQE01000010">
    <property type="protein sequence ID" value="OFA11335.1"/>
    <property type="molecule type" value="Genomic_DNA"/>
</dbReference>
<comment type="caution">
    <text evidence="1">The sequence shown here is derived from an EMBL/GenBank/DDBJ whole genome shotgun (WGS) entry which is preliminary data.</text>
</comment>
<dbReference type="RefSeq" id="WP_070367563.1">
    <property type="nucleotide sequence ID" value="NZ_JAZHVW010000001.1"/>
</dbReference>
<dbReference type="AlphaFoldDB" id="A0A1E7XDY9"/>
<name>A0A1E7XDY9_9LACO</name>
<accession>A0A1E7XDY9</accession>